<protein>
    <submittedName>
        <fullName evidence="1">Uncharacterized protein</fullName>
    </submittedName>
</protein>
<keyword evidence="2" id="KW-1185">Reference proteome</keyword>
<gene>
    <name evidence="1" type="ORF">IPV69_24580</name>
</gene>
<organism evidence="1 2">
    <name type="scientific">Humisphaera borealis</name>
    <dbReference type="NCBI Taxonomy" id="2807512"/>
    <lineage>
        <taxon>Bacteria</taxon>
        <taxon>Pseudomonadati</taxon>
        <taxon>Planctomycetota</taxon>
        <taxon>Phycisphaerae</taxon>
        <taxon>Tepidisphaerales</taxon>
        <taxon>Tepidisphaeraceae</taxon>
        <taxon>Humisphaera</taxon>
    </lineage>
</organism>
<dbReference type="AlphaFoldDB" id="A0A7M2WV89"/>
<reference evidence="1 2" key="1">
    <citation type="submission" date="2020-10" db="EMBL/GenBank/DDBJ databases">
        <title>Wide distribution of Phycisphaera-like planctomycetes from WD2101 soil group in peatlands and genome analysis of the first cultivated representative.</title>
        <authorList>
            <person name="Dedysh S.N."/>
            <person name="Beletsky A.V."/>
            <person name="Ivanova A."/>
            <person name="Kulichevskaya I.S."/>
            <person name="Suzina N.E."/>
            <person name="Philippov D.A."/>
            <person name="Rakitin A.L."/>
            <person name="Mardanov A.V."/>
            <person name="Ravin N.V."/>
        </authorList>
    </citation>
    <scope>NUCLEOTIDE SEQUENCE [LARGE SCALE GENOMIC DNA]</scope>
    <source>
        <strain evidence="1 2">M1803</strain>
    </source>
</reference>
<dbReference type="EMBL" id="CP063458">
    <property type="protein sequence ID" value="QOV89343.1"/>
    <property type="molecule type" value="Genomic_DNA"/>
</dbReference>
<dbReference type="KEGG" id="hbs:IPV69_24580"/>
<name>A0A7M2WV89_9BACT</name>
<proteinExistence type="predicted"/>
<dbReference type="Proteomes" id="UP000593765">
    <property type="component" value="Chromosome"/>
</dbReference>
<sequence length="234" mass="26018">MVHAACEELFNYATDLVTQDDVAAFAPNDPGYPNYVREWLEIRDSRSIPLRTNFEITETVGLTRWVDADAGPDSDRFRRFRVFTNAVALGMSVSGRAHDDDFPPNYTLISLMDDAAALQDAALWRLLLPAFEEAYAAWTQQRSREALFGLLALLLVHAHLGTTNDVLAHLAERLIEMESGCPARVPEVFLFGCTCYDQLNDHWKRHIHALSKSVSDSLSLVRAALLDGGPADAA</sequence>
<dbReference type="RefSeq" id="WP_206292377.1">
    <property type="nucleotide sequence ID" value="NZ_CP063458.1"/>
</dbReference>
<evidence type="ECO:0000313" key="1">
    <source>
        <dbReference type="EMBL" id="QOV89343.1"/>
    </source>
</evidence>
<accession>A0A7M2WV89</accession>
<evidence type="ECO:0000313" key="2">
    <source>
        <dbReference type="Proteomes" id="UP000593765"/>
    </source>
</evidence>